<dbReference type="Gene3D" id="3.40.50.300">
    <property type="entry name" value="P-loop containing nucleotide triphosphate hydrolases"/>
    <property type="match status" value="1"/>
</dbReference>
<protein>
    <submittedName>
        <fullName evidence="1">Translesion DNA synthesis-associated protein ImuA</fullName>
    </submittedName>
</protein>
<proteinExistence type="predicted"/>
<evidence type="ECO:0000313" key="2">
    <source>
        <dbReference type="Proteomes" id="UP001524569"/>
    </source>
</evidence>
<organism evidence="1 2">
    <name type="scientific">Methylomonas aurea</name>
    <dbReference type="NCBI Taxonomy" id="2952224"/>
    <lineage>
        <taxon>Bacteria</taxon>
        <taxon>Pseudomonadati</taxon>
        <taxon>Pseudomonadota</taxon>
        <taxon>Gammaproteobacteria</taxon>
        <taxon>Methylococcales</taxon>
        <taxon>Methylococcaceae</taxon>
        <taxon>Methylomonas</taxon>
    </lineage>
</organism>
<gene>
    <name evidence="1" type="primary">imuA</name>
    <name evidence="1" type="ORF">NP603_02090</name>
</gene>
<dbReference type="SUPFAM" id="SSF52540">
    <property type="entry name" value="P-loop containing nucleoside triphosphate hydrolases"/>
    <property type="match status" value="1"/>
</dbReference>
<dbReference type="NCBIfam" id="NF033429">
    <property type="entry name" value="ImuA_translesion"/>
    <property type="match status" value="1"/>
</dbReference>
<dbReference type="Proteomes" id="UP001524569">
    <property type="component" value="Unassembled WGS sequence"/>
</dbReference>
<dbReference type="PIRSF" id="PIRSF037290">
    <property type="entry name" value="UCP037290"/>
    <property type="match status" value="1"/>
</dbReference>
<accession>A0ABT1UCE5</accession>
<dbReference type="InterPro" id="IPR017166">
    <property type="entry name" value="UCP037290"/>
</dbReference>
<reference evidence="1 2" key="1">
    <citation type="submission" date="2022-07" db="EMBL/GenBank/DDBJ databases">
        <title>Methylomonas rivi sp. nov., Methylomonas rosea sp. nov., Methylomonas aureus sp. nov. and Methylomonas subterranea sp. nov., four novel methanotrophs isolated from a freshwater creek and the deep terrestrial subsurface.</title>
        <authorList>
            <person name="Abin C."/>
            <person name="Sankaranarayanan K."/>
            <person name="Garner C."/>
            <person name="Sindelar R."/>
            <person name="Kotary K."/>
            <person name="Garner R."/>
            <person name="Barclay S."/>
            <person name="Lawson P."/>
            <person name="Krumholz L."/>
        </authorList>
    </citation>
    <scope>NUCLEOTIDE SEQUENCE [LARGE SCALE GENOMIC DNA]</scope>
    <source>
        <strain evidence="1 2">SURF-1</strain>
    </source>
</reference>
<evidence type="ECO:0000313" key="1">
    <source>
        <dbReference type="EMBL" id="MCQ8179887.1"/>
    </source>
</evidence>
<dbReference type="EMBL" id="JANIBM010000002">
    <property type="protein sequence ID" value="MCQ8179887.1"/>
    <property type="molecule type" value="Genomic_DNA"/>
</dbReference>
<sequence>MNQALEDLLRSRAGIWRGLHSDHAAWPVVGSGFPELDTVLPGGGWPLGTLAEIAIPAVGCGELRLLLPAMADLSRAGRHIVWIAPPYQPYAPGLLQAGLALPQLLAVNVDTEDDIPWSAEKLLRSGGCGMVLLWPRRLDNRQIRRLQLAAETGSALAVLFVLPGQSYPGAALRIGVCPSKPGLNLNIIKARGSLRRSRLTIRF</sequence>
<dbReference type="RefSeq" id="WP_256609270.1">
    <property type="nucleotide sequence ID" value="NZ_JANIBM010000002.1"/>
</dbReference>
<dbReference type="InterPro" id="IPR027417">
    <property type="entry name" value="P-loop_NTPase"/>
</dbReference>
<comment type="caution">
    <text evidence="1">The sequence shown here is derived from an EMBL/GenBank/DDBJ whole genome shotgun (WGS) entry which is preliminary data.</text>
</comment>
<name>A0ABT1UCE5_9GAMM</name>
<dbReference type="InterPro" id="IPR047610">
    <property type="entry name" value="ImuA_translesion"/>
</dbReference>
<keyword evidence="2" id="KW-1185">Reference proteome</keyword>